<evidence type="ECO:0000256" key="1">
    <source>
        <dbReference type="SAM" id="SignalP"/>
    </source>
</evidence>
<evidence type="ECO:0000313" key="4">
    <source>
        <dbReference type="WBParaSite" id="HCON_00191000-00001"/>
    </source>
</evidence>
<protein>
    <submittedName>
        <fullName evidence="4">PAN domain protein</fullName>
    </submittedName>
</protein>
<organism evidence="3 4">
    <name type="scientific">Haemonchus contortus</name>
    <name type="common">Barber pole worm</name>
    <dbReference type="NCBI Taxonomy" id="6289"/>
    <lineage>
        <taxon>Eukaryota</taxon>
        <taxon>Metazoa</taxon>
        <taxon>Ecdysozoa</taxon>
        <taxon>Nematoda</taxon>
        <taxon>Chromadorea</taxon>
        <taxon>Rhabditida</taxon>
        <taxon>Rhabditina</taxon>
        <taxon>Rhabditomorpha</taxon>
        <taxon>Strongyloidea</taxon>
        <taxon>Trichostrongylidae</taxon>
        <taxon>Haemonchus</taxon>
    </lineage>
</organism>
<name>A0A7I5EF17_HAECO</name>
<dbReference type="Gene3D" id="3.50.4.10">
    <property type="entry name" value="Hepatocyte Growth Factor"/>
    <property type="match status" value="1"/>
</dbReference>
<dbReference type="InterPro" id="IPR003609">
    <property type="entry name" value="Pan_app"/>
</dbReference>
<reference evidence="4" key="1">
    <citation type="submission" date="2020-12" db="UniProtKB">
        <authorList>
            <consortium name="WormBaseParasite"/>
        </authorList>
    </citation>
    <scope>IDENTIFICATION</scope>
    <source>
        <strain evidence="4">MHco3</strain>
    </source>
</reference>
<feature type="signal peptide" evidence="1">
    <location>
        <begin position="1"/>
        <end position="17"/>
    </location>
</feature>
<dbReference type="PANTHER" id="PTHR47327:SF22">
    <property type="entry name" value="APPLE DOMAIN-CONTAINING PROTEIN"/>
    <property type="match status" value="1"/>
</dbReference>
<evidence type="ECO:0000313" key="3">
    <source>
        <dbReference type="Proteomes" id="UP000025227"/>
    </source>
</evidence>
<feature type="domain" description="Apple" evidence="2">
    <location>
        <begin position="282"/>
        <end position="361"/>
    </location>
</feature>
<dbReference type="Pfam" id="PF00024">
    <property type="entry name" value="PAN_1"/>
    <property type="match status" value="3"/>
</dbReference>
<keyword evidence="3" id="KW-1185">Reference proteome</keyword>
<dbReference type="WBParaSite" id="HCON_00191000-00001">
    <property type="protein sequence ID" value="HCON_00191000-00001"/>
    <property type="gene ID" value="HCON_00191000"/>
</dbReference>
<dbReference type="AlphaFoldDB" id="A0A7I5EF17"/>
<feature type="chain" id="PRO_5029585168" evidence="1">
    <location>
        <begin position="18"/>
        <end position="420"/>
    </location>
</feature>
<dbReference type="InterPro" id="IPR052774">
    <property type="entry name" value="Celegans_DevNeuronal_Protein"/>
</dbReference>
<dbReference type="PROSITE" id="PS50948">
    <property type="entry name" value="PAN"/>
    <property type="match status" value="3"/>
</dbReference>
<dbReference type="Proteomes" id="UP000025227">
    <property type="component" value="Unplaced"/>
</dbReference>
<dbReference type="PANTHER" id="PTHR47327">
    <property type="entry name" value="FI18240P1-RELATED"/>
    <property type="match status" value="1"/>
</dbReference>
<sequence length="420" mass="46863">MILWIPLLYVSLKQVASNSVTFTSKCFLHKVGHGVSNSYSNAELFRVTVGDCLNYCILNAAKTGDGCASVVYHTLHSTCQLYGHNGHFNGSQVVPAIGHDFYERTSWVGVCQDKVVPKHGYRQRPLQYAALEVTNGGSSMEFRTGQAASTSFIPTTTRRTWTTSNFDEPTVGIRFLNPTHSSECQRDETVSYFVFFGYRLTSTKVAARLKGVDQSSCIMYCSQNIDASGVAVPCYAANYEPADEECYLYGMRPRLDRNTARLDVNTNFIFADKFCVQTKKDCSAETPYIVYPTKQMHKKIIMSYPGMNSVVACIAACIDNRKCKAATYKIGLCILHAASPASDSSLLVDGHDQTMVIENGCQLTTKLVPSLLSNNLEGRFSKEESQWEEWGLCRFSTAGRRVRVRQRKCMNCEDLQMDPC</sequence>
<feature type="domain" description="Apple" evidence="2">
    <location>
        <begin position="184"/>
        <end position="275"/>
    </location>
</feature>
<dbReference type="GO" id="GO:0009653">
    <property type="term" value="P:anatomical structure morphogenesis"/>
    <property type="evidence" value="ECO:0007669"/>
    <property type="project" value="TreeGrafter"/>
</dbReference>
<accession>A0A7I5EF17</accession>
<keyword evidence="1" id="KW-0732">Signal</keyword>
<evidence type="ECO:0000259" key="2">
    <source>
        <dbReference type="PROSITE" id="PS50948"/>
    </source>
</evidence>
<feature type="domain" description="Apple" evidence="2">
    <location>
        <begin position="26"/>
        <end position="106"/>
    </location>
</feature>
<dbReference type="SMART" id="SM00473">
    <property type="entry name" value="PAN_AP"/>
    <property type="match status" value="3"/>
</dbReference>
<proteinExistence type="predicted"/>
<dbReference type="OMA" id="HVTAGEC"/>
<dbReference type="OrthoDB" id="5850959at2759"/>
<dbReference type="SUPFAM" id="SSF57414">
    <property type="entry name" value="Hairpin loop containing domain-like"/>
    <property type="match status" value="2"/>
</dbReference>